<organism evidence="2 3">
    <name type="scientific">Goodea atripinnis</name>
    <dbReference type="NCBI Taxonomy" id="208336"/>
    <lineage>
        <taxon>Eukaryota</taxon>
        <taxon>Metazoa</taxon>
        <taxon>Chordata</taxon>
        <taxon>Craniata</taxon>
        <taxon>Vertebrata</taxon>
        <taxon>Euteleostomi</taxon>
        <taxon>Actinopterygii</taxon>
        <taxon>Neopterygii</taxon>
        <taxon>Teleostei</taxon>
        <taxon>Neoteleostei</taxon>
        <taxon>Acanthomorphata</taxon>
        <taxon>Ovalentaria</taxon>
        <taxon>Atherinomorphae</taxon>
        <taxon>Cyprinodontiformes</taxon>
        <taxon>Goodeidae</taxon>
        <taxon>Goodea</taxon>
    </lineage>
</organism>
<name>A0ABV0P939_9TELE</name>
<evidence type="ECO:0000313" key="3">
    <source>
        <dbReference type="Proteomes" id="UP001476798"/>
    </source>
</evidence>
<keyword evidence="3" id="KW-1185">Reference proteome</keyword>
<gene>
    <name evidence="2" type="ORF">GOODEAATRI_030824</name>
</gene>
<sequence length="86" mass="9531">MVTVAAARPALPAIAKPNIVSGSALRRWAIIPLLSERVKTVFPSKPFGRNEKRSQQKSPEPEGSVSVNEEGKFDLIVLRLNNFLYK</sequence>
<protein>
    <submittedName>
        <fullName evidence="2">Uncharacterized protein</fullName>
    </submittedName>
</protein>
<accession>A0ABV0P939</accession>
<dbReference type="EMBL" id="JAHRIO010064971">
    <property type="protein sequence ID" value="MEQ2179973.1"/>
    <property type="molecule type" value="Genomic_DNA"/>
</dbReference>
<proteinExistence type="predicted"/>
<dbReference type="Proteomes" id="UP001476798">
    <property type="component" value="Unassembled WGS sequence"/>
</dbReference>
<comment type="caution">
    <text evidence="2">The sequence shown here is derived from an EMBL/GenBank/DDBJ whole genome shotgun (WGS) entry which is preliminary data.</text>
</comment>
<evidence type="ECO:0000313" key="2">
    <source>
        <dbReference type="EMBL" id="MEQ2179973.1"/>
    </source>
</evidence>
<evidence type="ECO:0000256" key="1">
    <source>
        <dbReference type="SAM" id="MobiDB-lite"/>
    </source>
</evidence>
<reference evidence="2 3" key="1">
    <citation type="submission" date="2021-06" db="EMBL/GenBank/DDBJ databases">
        <authorList>
            <person name="Palmer J.M."/>
        </authorList>
    </citation>
    <scope>NUCLEOTIDE SEQUENCE [LARGE SCALE GENOMIC DNA]</scope>
    <source>
        <strain evidence="2 3">GA_2019</strain>
        <tissue evidence="2">Muscle</tissue>
    </source>
</reference>
<feature type="region of interest" description="Disordered" evidence="1">
    <location>
        <begin position="44"/>
        <end position="66"/>
    </location>
</feature>